<dbReference type="Proteomes" id="UP001062846">
    <property type="component" value="Chromosome 4"/>
</dbReference>
<organism evidence="1 2">
    <name type="scientific">Rhododendron molle</name>
    <name type="common">Chinese azalea</name>
    <name type="synonym">Azalea mollis</name>
    <dbReference type="NCBI Taxonomy" id="49168"/>
    <lineage>
        <taxon>Eukaryota</taxon>
        <taxon>Viridiplantae</taxon>
        <taxon>Streptophyta</taxon>
        <taxon>Embryophyta</taxon>
        <taxon>Tracheophyta</taxon>
        <taxon>Spermatophyta</taxon>
        <taxon>Magnoliopsida</taxon>
        <taxon>eudicotyledons</taxon>
        <taxon>Gunneridae</taxon>
        <taxon>Pentapetalae</taxon>
        <taxon>asterids</taxon>
        <taxon>Ericales</taxon>
        <taxon>Ericaceae</taxon>
        <taxon>Ericoideae</taxon>
        <taxon>Rhodoreae</taxon>
        <taxon>Rhododendron</taxon>
    </lineage>
</organism>
<evidence type="ECO:0000313" key="2">
    <source>
        <dbReference type="Proteomes" id="UP001062846"/>
    </source>
</evidence>
<keyword evidence="2" id="KW-1185">Reference proteome</keyword>
<evidence type="ECO:0000313" key="1">
    <source>
        <dbReference type="EMBL" id="KAI8561639.1"/>
    </source>
</evidence>
<dbReference type="EMBL" id="CM046391">
    <property type="protein sequence ID" value="KAI8561639.1"/>
    <property type="molecule type" value="Genomic_DNA"/>
</dbReference>
<protein>
    <submittedName>
        <fullName evidence="1">Uncharacterized protein</fullName>
    </submittedName>
</protein>
<sequence>MSLRGLRFSEPGVESTSHVMWSPVVIVVSNGVLCRMWSPHSLGGVVSIGMGNKATLPPTVLKSINHHSRLFICCSSVGLDSVSLYNCLMLSGWSKDGRDTDDQKQSPADMTVFVQNLLQQMQSRFQTMSDSIISKNILPFFLLLFVCFFNYNALDEMGSRIDELEQSINELRTEMGQEGSPSPSAALKPKEEPRTADDSA</sequence>
<proteinExistence type="predicted"/>
<reference evidence="1" key="1">
    <citation type="submission" date="2022-02" db="EMBL/GenBank/DDBJ databases">
        <title>Plant Genome Project.</title>
        <authorList>
            <person name="Zhang R.-G."/>
        </authorList>
    </citation>
    <scope>NUCLEOTIDE SEQUENCE</scope>
    <source>
        <strain evidence="1">AT1</strain>
    </source>
</reference>
<name>A0ACC0P9C2_RHOML</name>
<accession>A0ACC0P9C2</accession>
<gene>
    <name evidence="1" type="ORF">RHMOL_Rhmol04G0356200</name>
</gene>
<comment type="caution">
    <text evidence="1">The sequence shown here is derived from an EMBL/GenBank/DDBJ whole genome shotgun (WGS) entry which is preliminary data.</text>
</comment>